<accession>W1PA51</accession>
<gene>
    <name evidence="1" type="ORF">AMTR_s00140p00100530</name>
</gene>
<reference evidence="2" key="1">
    <citation type="journal article" date="2013" name="Science">
        <title>The Amborella genome and the evolution of flowering plants.</title>
        <authorList>
            <consortium name="Amborella Genome Project"/>
        </authorList>
    </citation>
    <scope>NUCLEOTIDE SEQUENCE [LARGE SCALE GENOMIC DNA]</scope>
</reference>
<protein>
    <submittedName>
        <fullName evidence="1">Uncharacterized protein</fullName>
    </submittedName>
</protein>
<dbReference type="AlphaFoldDB" id="W1PA51"/>
<name>W1PA51_AMBTC</name>
<keyword evidence="2" id="KW-1185">Reference proteome</keyword>
<dbReference type="Gramene" id="ERN04798">
    <property type="protein sequence ID" value="ERN04798"/>
    <property type="gene ID" value="AMTR_s00140p00100530"/>
</dbReference>
<organism evidence="1 2">
    <name type="scientific">Amborella trichopoda</name>
    <dbReference type="NCBI Taxonomy" id="13333"/>
    <lineage>
        <taxon>Eukaryota</taxon>
        <taxon>Viridiplantae</taxon>
        <taxon>Streptophyta</taxon>
        <taxon>Embryophyta</taxon>
        <taxon>Tracheophyta</taxon>
        <taxon>Spermatophyta</taxon>
        <taxon>Magnoliopsida</taxon>
        <taxon>Amborellales</taxon>
        <taxon>Amborellaceae</taxon>
        <taxon>Amborella</taxon>
    </lineage>
</organism>
<evidence type="ECO:0000313" key="2">
    <source>
        <dbReference type="Proteomes" id="UP000017836"/>
    </source>
</evidence>
<proteinExistence type="predicted"/>
<dbReference type="EMBL" id="KI394169">
    <property type="protein sequence ID" value="ERN04798.1"/>
    <property type="molecule type" value="Genomic_DNA"/>
</dbReference>
<evidence type="ECO:0000313" key="1">
    <source>
        <dbReference type="EMBL" id="ERN04798.1"/>
    </source>
</evidence>
<dbReference type="HOGENOM" id="CLU_2545686_0_0_1"/>
<sequence>MKRSCVGEAIAASIFEIAVAFGNAMEHMTKKRQTVVNNQELMTELKRVEGLTSHDYFRAIKYHVEDPDIEAMFITMELELPKD</sequence>
<dbReference type="Proteomes" id="UP000017836">
    <property type="component" value="Unassembled WGS sequence"/>
</dbReference>